<protein>
    <submittedName>
        <fullName evidence="1">Uncharacterized protein</fullName>
    </submittedName>
</protein>
<gene>
    <name evidence="1" type="ORF">METZ01_LOCUS284917</name>
</gene>
<organism evidence="1">
    <name type="scientific">marine metagenome</name>
    <dbReference type="NCBI Taxonomy" id="408172"/>
    <lineage>
        <taxon>unclassified sequences</taxon>
        <taxon>metagenomes</taxon>
        <taxon>ecological metagenomes</taxon>
    </lineage>
</organism>
<feature type="non-terminal residue" evidence="1">
    <location>
        <position position="1"/>
    </location>
</feature>
<name>A0A382L7X5_9ZZZZ</name>
<accession>A0A382L7X5</accession>
<dbReference type="AlphaFoldDB" id="A0A382L7X5"/>
<evidence type="ECO:0000313" key="1">
    <source>
        <dbReference type="EMBL" id="SVC32063.1"/>
    </source>
</evidence>
<feature type="non-terminal residue" evidence="1">
    <location>
        <position position="406"/>
    </location>
</feature>
<proteinExistence type="predicted"/>
<sequence length="406" mass="41638">RGQRYDASGAAVGTEFRVNTYKSSTQQLPSVASLSGGGFVVSWSSNSQDGSNYGVYAQRYGVDGAPAGDEFRVNTHTSGQQYYPSVIGLGNGGFVVSWRDDSGHSGGSGADVRGQVYSAAGVAVGTEFRVNTYISGSQYEPSVAALAGGGFVVSWRDDHGSSHGGGSSYDIYGQLYGANGNAVGGEFRVNTFVYSSQYAPSVASLDGGGFLVAWSSRYQEQYGDGKNGGSSYGIYAQHFDDDGTSAGSRLVGGTGGEELSFSAAQNGLVAALGGGKDKLTLGSGADSIRVEDVERVDLGGGNDVVVVGQGSQARQMDVVTLSGTIEAGDVYTVTVDGSTASYRIKSGDTLAQVRAGLVGAINQTPAVAVVVTAADGGGDDEIYLRANEAGAPGEFRVNTDYQTDHQ</sequence>
<dbReference type="EMBL" id="UINC01084958">
    <property type="protein sequence ID" value="SVC32063.1"/>
    <property type="molecule type" value="Genomic_DNA"/>
</dbReference>
<reference evidence="1" key="1">
    <citation type="submission" date="2018-05" db="EMBL/GenBank/DDBJ databases">
        <authorList>
            <person name="Lanie J.A."/>
            <person name="Ng W.-L."/>
            <person name="Kazmierczak K.M."/>
            <person name="Andrzejewski T.M."/>
            <person name="Davidsen T.M."/>
            <person name="Wayne K.J."/>
            <person name="Tettelin H."/>
            <person name="Glass J.I."/>
            <person name="Rusch D."/>
            <person name="Podicherti R."/>
            <person name="Tsui H.-C.T."/>
            <person name="Winkler M.E."/>
        </authorList>
    </citation>
    <scope>NUCLEOTIDE SEQUENCE</scope>
</reference>